<dbReference type="FunFam" id="1.10.600.10:FF:000007">
    <property type="entry name" value="Isoprene synthase, chloroplastic"/>
    <property type="match status" value="1"/>
</dbReference>
<dbReference type="InterPro" id="IPR008949">
    <property type="entry name" value="Isoprenoid_synthase_dom_sf"/>
</dbReference>
<dbReference type="AlphaFoldDB" id="A0AAD8NEI2"/>
<dbReference type="EMBL" id="JAUHHV010000009">
    <property type="protein sequence ID" value="KAK1412890.1"/>
    <property type="molecule type" value="Genomic_DNA"/>
</dbReference>
<dbReference type="Pfam" id="PF01397">
    <property type="entry name" value="Terpene_synth"/>
    <property type="match status" value="1"/>
</dbReference>
<dbReference type="CDD" id="cd00684">
    <property type="entry name" value="Terpene_cyclase_plant_C1"/>
    <property type="match status" value="1"/>
</dbReference>
<dbReference type="GO" id="GO:0016102">
    <property type="term" value="P:diterpenoid biosynthetic process"/>
    <property type="evidence" value="ECO:0007669"/>
    <property type="project" value="InterPro"/>
</dbReference>
<dbReference type="SUPFAM" id="SSF48576">
    <property type="entry name" value="Terpenoid synthases"/>
    <property type="match status" value="1"/>
</dbReference>
<dbReference type="SUPFAM" id="SSF48239">
    <property type="entry name" value="Terpenoid cyclases/Protein prenyltransferases"/>
    <property type="match status" value="1"/>
</dbReference>
<evidence type="ECO:0000313" key="5">
    <source>
        <dbReference type="Proteomes" id="UP001229421"/>
    </source>
</evidence>
<dbReference type="SFLD" id="SFLDS00005">
    <property type="entry name" value="Isoprenoid_Synthase_Type_I"/>
    <property type="match status" value="1"/>
</dbReference>
<dbReference type="Pfam" id="PF03936">
    <property type="entry name" value="Terpene_synth_C"/>
    <property type="match status" value="1"/>
</dbReference>
<feature type="domain" description="Terpene synthase N-terminal" evidence="2">
    <location>
        <begin position="2"/>
        <end position="77"/>
    </location>
</feature>
<keyword evidence="1" id="KW-0479">Metal-binding</keyword>
<dbReference type="InterPro" id="IPR050148">
    <property type="entry name" value="Terpene_synthase-like"/>
</dbReference>
<dbReference type="InterPro" id="IPR044814">
    <property type="entry name" value="Terpene_cyclase_plant_C1"/>
</dbReference>
<dbReference type="Proteomes" id="UP001229421">
    <property type="component" value="Unassembled WGS sequence"/>
</dbReference>
<dbReference type="Gene3D" id="1.50.10.130">
    <property type="entry name" value="Terpene synthase, N-terminal domain"/>
    <property type="match status" value="1"/>
</dbReference>
<organism evidence="4 5">
    <name type="scientific">Tagetes erecta</name>
    <name type="common">African marigold</name>
    <dbReference type="NCBI Taxonomy" id="13708"/>
    <lineage>
        <taxon>Eukaryota</taxon>
        <taxon>Viridiplantae</taxon>
        <taxon>Streptophyta</taxon>
        <taxon>Embryophyta</taxon>
        <taxon>Tracheophyta</taxon>
        <taxon>Spermatophyta</taxon>
        <taxon>Magnoliopsida</taxon>
        <taxon>eudicotyledons</taxon>
        <taxon>Gunneridae</taxon>
        <taxon>Pentapetalae</taxon>
        <taxon>asterids</taxon>
        <taxon>campanulids</taxon>
        <taxon>Asterales</taxon>
        <taxon>Asteraceae</taxon>
        <taxon>Asteroideae</taxon>
        <taxon>Heliantheae alliance</taxon>
        <taxon>Tageteae</taxon>
        <taxon>Tagetes</taxon>
    </lineage>
</organism>
<dbReference type="InterPro" id="IPR036965">
    <property type="entry name" value="Terpene_synth_N_sf"/>
</dbReference>
<dbReference type="InterPro" id="IPR001906">
    <property type="entry name" value="Terpene_synth_N"/>
</dbReference>
<dbReference type="SFLD" id="SFLDG01019">
    <property type="entry name" value="Terpene_Cyclase_Like_1_C_Termi"/>
    <property type="match status" value="1"/>
</dbReference>
<sequence>MIETDIFNKYKDEQGAFKELLTYNVEEVLELYEATWLRVKGEAVLEDALEFTRNHLAKIAKDLVASNFTLSAHIQEAIVTPLHRKIPRLDALSYIRFYEKQPFHDPSLLKLAKLEFNLVQSIHKSELSRVSRWWEGTGVMKNLPYVRDRIVENYFGALVICSEPKYSDARVFLAKVNQMITVLDDTFDAYGTYEELEIFTEAVERWCITCLDMLPKYMRVLYLVLLELYQEVEPIMDRNEITPLFNFSKQSIIELIKGYMLEAKCVKDGHIPTTEEHASIAFVTIAVRLIISSSYFGMSDIITNESFKWATSDPPLFKASLRIARFINDIAGYKGDQEREHFPSIVECYMKQYDVTEECALELVHKQMEDAWKDINRESLSLMCKDIPRPLIMVVINFLRLMDFVYILHCDKFTEVGEDIRDTVRSLFVKALSI</sequence>
<dbReference type="Gene3D" id="1.10.600.10">
    <property type="entry name" value="Farnesyl Diphosphate Synthase"/>
    <property type="match status" value="1"/>
</dbReference>
<evidence type="ECO:0000256" key="1">
    <source>
        <dbReference type="ARBA" id="ARBA00022723"/>
    </source>
</evidence>
<evidence type="ECO:0000259" key="3">
    <source>
        <dbReference type="Pfam" id="PF03936"/>
    </source>
</evidence>
<dbReference type="GO" id="GO:0010333">
    <property type="term" value="F:terpene synthase activity"/>
    <property type="evidence" value="ECO:0007669"/>
    <property type="project" value="InterPro"/>
</dbReference>
<accession>A0AAD8NEI2</accession>
<name>A0AAD8NEI2_TARER</name>
<dbReference type="InterPro" id="IPR008930">
    <property type="entry name" value="Terpenoid_cyclase/PrenylTrfase"/>
</dbReference>
<protein>
    <recommendedName>
        <fullName evidence="6">Sesquiterpene synthase</fullName>
    </recommendedName>
</protein>
<reference evidence="4" key="1">
    <citation type="journal article" date="2023" name="bioRxiv">
        <title>Improved chromosome-level genome assembly for marigold (Tagetes erecta).</title>
        <authorList>
            <person name="Jiang F."/>
            <person name="Yuan L."/>
            <person name="Wang S."/>
            <person name="Wang H."/>
            <person name="Xu D."/>
            <person name="Wang A."/>
            <person name="Fan W."/>
        </authorList>
    </citation>
    <scope>NUCLEOTIDE SEQUENCE</scope>
    <source>
        <strain evidence="4">WSJ</strain>
        <tissue evidence="4">Leaf</tissue>
    </source>
</reference>
<comment type="caution">
    <text evidence="4">The sequence shown here is derived from an EMBL/GenBank/DDBJ whole genome shotgun (WGS) entry which is preliminary data.</text>
</comment>
<evidence type="ECO:0008006" key="6">
    <source>
        <dbReference type="Google" id="ProtNLM"/>
    </source>
</evidence>
<keyword evidence="5" id="KW-1185">Reference proteome</keyword>
<proteinExistence type="predicted"/>
<dbReference type="GO" id="GO:0000287">
    <property type="term" value="F:magnesium ion binding"/>
    <property type="evidence" value="ECO:0007669"/>
    <property type="project" value="InterPro"/>
</dbReference>
<dbReference type="InterPro" id="IPR005630">
    <property type="entry name" value="Terpene_synthase_metal-bd"/>
</dbReference>
<feature type="domain" description="Terpene synthase metal-binding" evidence="3">
    <location>
        <begin position="138"/>
        <end position="374"/>
    </location>
</feature>
<dbReference type="GO" id="GO:0046246">
    <property type="term" value="P:terpene biosynthetic process"/>
    <property type="evidence" value="ECO:0007669"/>
    <property type="project" value="UniProtKB-ARBA"/>
</dbReference>
<dbReference type="InterPro" id="IPR034741">
    <property type="entry name" value="Terpene_cyclase-like_1_C"/>
</dbReference>
<evidence type="ECO:0000259" key="2">
    <source>
        <dbReference type="Pfam" id="PF01397"/>
    </source>
</evidence>
<gene>
    <name evidence="4" type="ORF">QVD17_34478</name>
</gene>
<dbReference type="PANTHER" id="PTHR31225:SF250">
    <property type="entry name" value="(-)-BETA-CARYOPHYLLENE SYNTHASE"/>
    <property type="match status" value="1"/>
</dbReference>
<dbReference type="PANTHER" id="PTHR31225">
    <property type="entry name" value="OS04G0344100 PROTEIN-RELATED"/>
    <property type="match status" value="1"/>
</dbReference>
<evidence type="ECO:0000313" key="4">
    <source>
        <dbReference type="EMBL" id="KAK1412890.1"/>
    </source>
</evidence>